<dbReference type="Proteomes" id="UP000308092">
    <property type="component" value="Unassembled WGS sequence"/>
</dbReference>
<sequence>MALILGLPLAQRRDDWQQKQLPLNTSARTVSLSTEDSPLIKWLVTEEVMVNDSRISTRSHHKGDDTQGRNGVEKESRGHADG</sequence>
<dbReference type="VEuPathDB" id="FungiDB:EYZ11_005214"/>
<dbReference type="AlphaFoldDB" id="A0A4V3UPI9"/>
<evidence type="ECO:0000313" key="3">
    <source>
        <dbReference type="Proteomes" id="UP000308092"/>
    </source>
</evidence>
<reference evidence="2 3" key="1">
    <citation type="submission" date="2019-03" db="EMBL/GenBank/DDBJ databases">
        <title>The genome sequence of a newly discovered highly antifungal drug resistant Aspergillus species, Aspergillus tanneri NIH 1004.</title>
        <authorList>
            <person name="Mounaud S."/>
            <person name="Singh I."/>
            <person name="Joardar V."/>
            <person name="Pakala S."/>
            <person name="Pakala S."/>
            <person name="Venepally P."/>
            <person name="Hoover J."/>
            <person name="Nierman W."/>
            <person name="Chung J."/>
            <person name="Losada L."/>
        </authorList>
    </citation>
    <scope>NUCLEOTIDE SEQUENCE [LARGE SCALE GENOMIC DNA]</scope>
    <source>
        <strain evidence="2 3">NIH1004</strain>
    </source>
</reference>
<gene>
    <name evidence="2" type="ORF">EYZ11_005214</name>
</gene>
<dbReference type="EMBL" id="SOSA01000163">
    <property type="protein sequence ID" value="THC95304.1"/>
    <property type="molecule type" value="Genomic_DNA"/>
</dbReference>
<accession>A0A4V3UPI9</accession>
<feature type="compositionally biased region" description="Basic and acidic residues" evidence="1">
    <location>
        <begin position="62"/>
        <end position="82"/>
    </location>
</feature>
<organism evidence="2 3">
    <name type="scientific">Aspergillus tanneri</name>
    <dbReference type="NCBI Taxonomy" id="1220188"/>
    <lineage>
        <taxon>Eukaryota</taxon>
        <taxon>Fungi</taxon>
        <taxon>Dikarya</taxon>
        <taxon>Ascomycota</taxon>
        <taxon>Pezizomycotina</taxon>
        <taxon>Eurotiomycetes</taxon>
        <taxon>Eurotiomycetidae</taxon>
        <taxon>Eurotiales</taxon>
        <taxon>Aspergillaceae</taxon>
        <taxon>Aspergillus</taxon>
        <taxon>Aspergillus subgen. Circumdati</taxon>
    </lineage>
</organism>
<keyword evidence="3" id="KW-1185">Reference proteome</keyword>
<protein>
    <submittedName>
        <fullName evidence="2">Uncharacterized protein</fullName>
    </submittedName>
</protein>
<evidence type="ECO:0000256" key="1">
    <source>
        <dbReference type="SAM" id="MobiDB-lite"/>
    </source>
</evidence>
<proteinExistence type="predicted"/>
<comment type="caution">
    <text evidence="2">The sequence shown here is derived from an EMBL/GenBank/DDBJ whole genome shotgun (WGS) entry which is preliminary data.</text>
</comment>
<feature type="region of interest" description="Disordered" evidence="1">
    <location>
        <begin position="53"/>
        <end position="82"/>
    </location>
</feature>
<evidence type="ECO:0000313" key="2">
    <source>
        <dbReference type="EMBL" id="THC95304.1"/>
    </source>
</evidence>
<name>A0A4V3UPI9_9EURO</name>